<evidence type="ECO:0008006" key="3">
    <source>
        <dbReference type="Google" id="ProtNLM"/>
    </source>
</evidence>
<evidence type="ECO:0000313" key="1">
    <source>
        <dbReference type="EMBL" id="KAG8171926.1"/>
    </source>
</evidence>
<proteinExistence type="predicted"/>
<dbReference type="EMBL" id="JAFNEN010003377">
    <property type="protein sequence ID" value="KAG8171926.1"/>
    <property type="molecule type" value="Genomic_DNA"/>
</dbReference>
<name>A0AAV6TK66_9ARAC</name>
<accession>A0AAV6TK66</accession>
<protein>
    <recommendedName>
        <fullName evidence="3">HAT C-terminal dimerisation domain-containing protein</fullName>
    </recommendedName>
</protein>
<comment type="caution">
    <text evidence="1">The sequence shown here is derived from an EMBL/GenBank/DDBJ whole genome shotgun (WGS) entry which is preliminary data.</text>
</comment>
<gene>
    <name evidence="1" type="ORF">JTE90_002006</name>
</gene>
<keyword evidence="2" id="KW-1185">Reference proteome</keyword>
<dbReference type="Proteomes" id="UP000827092">
    <property type="component" value="Unassembled WGS sequence"/>
</dbReference>
<sequence length="97" mass="10883">MYPEDLEPVFVDECLHLKPFSVQNTPKEKRSITLTGIINVLPHFDAVEIYPNRNIALGMVLSAPATNCTGERSFSTLRRVKNYLRASTSHIDVIIPA</sequence>
<organism evidence="1 2">
    <name type="scientific">Oedothorax gibbosus</name>
    <dbReference type="NCBI Taxonomy" id="931172"/>
    <lineage>
        <taxon>Eukaryota</taxon>
        <taxon>Metazoa</taxon>
        <taxon>Ecdysozoa</taxon>
        <taxon>Arthropoda</taxon>
        <taxon>Chelicerata</taxon>
        <taxon>Arachnida</taxon>
        <taxon>Araneae</taxon>
        <taxon>Araneomorphae</taxon>
        <taxon>Entelegynae</taxon>
        <taxon>Araneoidea</taxon>
        <taxon>Linyphiidae</taxon>
        <taxon>Erigoninae</taxon>
        <taxon>Oedothorax</taxon>
    </lineage>
</organism>
<reference evidence="1 2" key="1">
    <citation type="journal article" date="2022" name="Nat. Ecol. Evol.">
        <title>A masculinizing supergene underlies an exaggerated male reproductive morph in a spider.</title>
        <authorList>
            <person name="Hendrickx F."/>
            <person name="De Corte Z."/>
            <person name="Sonet G."/>
            <person name="Van Belleghem S.M."/>
            <person name="Kostlbacher S."/>
            <person name="Vangestel C."/>
        </authorList>
    </citation>
    <scope>NUCLEOTIDE SEQUENCE [LARGE SCALE GENOMIC DNA]</scope>
    <source>
        <strain evidence="1">W744_W776</strain>
    </source>
</reference>
<evidence type="ECO:0000313" key="2">
    <source>
        <dbReference type="Proteomes" id="UP000827092"/>
    </source>
</evidence>
<dbReference type="AlphaFoldDB" id="A0AAV6TK66"/>